<dbReference type="Pfam" id="PF02893">
    <property type="entry name" value="GRAM"/>
    <property type="match status" value="1"/>
</dbReference>
<dbReference type="InterPro" id="IPR011993">
    <property type="entry name" value="PH-like_dom_sf"/>
</dbReference>
<accession>A0AAD3HQV2</accession>
<dbReference type="Gene3D" id="2.30.29.30">
    <property type="entry name" value="Pleckstrin-homology domain (PH domain)/Phosphotyrosine-binding domain (PTB)"/>
    <property type="match status" value="1"/>
</dbReference>
<reference evidence="3 4" key="1">
    <citation type="journal article" date="2021" name="Sci. Rep.">
        <title>Genome sequencing of the multicellular alga Astrephomene provides insights into convergent evolution of germ-soma differentiation.</title>
        <authorList>
            <person name="Yamashita S."/>
            <person name="Yamamoto K."/>
            <person name="Matsuzaki R."/>
            <person name="Suzuki S."/>
            <person name="Yamaguchi H."/>
            <person name="Hirooka S."/>
            <person name="Minakuchi Y."/>
            <person name="Miyagishima S."/>
            <person name="Kawachi M."/>
            <person name="Toyoda A."/>
            <person name="Nozaki H."/>
        </authorList>
    </citation>
    <scope>NUCLEOTIDE SEQUENCE [LARGE SCALE GENOMIC DNA]</scope>
    <source>
        <strain evidence="3 4">NIES-4017</strain>
    </source>
</reference>
<name>A0AAD3HQV2_9CHLO</name>
<feature type="compositionally biased region" description="Acidic residues" evidence="1">
    <location>
        <begin position="45"/>
        <end position="63"/>
    </location>
</feature>
<dbReference type="InterPro" id="IPR004182">
    <property type="entry name" value="GRAM"/>
</dbReference>
<gene>
    <name evidence="3" type="ORF">Agub_g11431</name>
</gene>
<evidence type="ECO:0000256" key="1">
    <source>
        <dbReference type="SAM" id="MobiDB-lite"/>
    </source>
</evidence>
<dbReference type="Proteomes" id="UP001054857">
    <property type="component" value="Unassembled WGS sequence"/>
</dbReference>
<evidence type="ECO:0000313" key="3">
    <source>
        <dbReference type="EMBL" id="GFR49492.1"/>
    </source>
</evidence>
<feature type="domain" description="GRAM" evidence="2">
    <location>
        <begin position="262"/>
        <end position="370"/>
    </location>
</feature>
<proteinExistence type="predicted"/>
<feature type="region of interest" description="Disordered" evidence="1">
    <location>
        <begin position="45"/>
        <end position="150"/>
    </location>
</feature>
<organism evidence="3 4">
    <name type="scientific">Astrephomene gubernaculifera</name>
    <dbReference type="NCBI Taxonomy" id="47775"/>
    <lineage>
        <taxon>Eukaryota</taxon>
        <taxon>Viridiplantae</taxon>
        <taxon>Chlorophyta</taxon>
        <taxon>core chlorophytes</taxon>
        <taxon>Chlorophyceae</taxon>
        <taxon>CS clade</taxon>
        <taxon>Chlamydomonadales</taxon>
        <taxon>Astrephomenaceae</taxon>
        <taxon>Astrephomene</taxon>
    </lineage>
</organism>
<feature type="compositionally biased region" description="Polar residues" evidence="1">
    <location>
        <begin position="69"/>
        <end position="80"/>
    </location>
</feature>
<feature type="compositionally biased region" description="Basic and acidic residues" evidence="1">
    <location>
        <begin position="112"/>
        <end position="121"/>
    </location>
</feature>
<evidence type="ECO:0000313" key="4">
    <source>
        <dbReference type="Proteomes" id="UP001054857"/>
    </source>
</evidence>
<sequence length="386" mass="40324">MQSEPGNVGIISKSSSIVHVSELMASSSGTEVGVEVEEEVEYVEEVVEYEEEEEEVEVEEEVNEEAKPTPSNAEGQSSSEAPALEASRQPAADEDKAEDEVPVPPPTSIAAKDGDHGEPFRAEPSASQPDGADAPAVASASTSEAAKGTTAGVGVDLDLKQLEAQAAKVAKEVSQVALDVSSKLTAGFRNAFGGGSSSSAASGADASSSSGSAAAAAAAASLTRLAGGLSSWWGSLDPAPQPVRDETAERVASSNKASSELQALFGLFPEEALVEHFRCKLLQTYAPNHNSHTPAIQMSFQGTLYVTDRHTCFCVEERGRKIPFKVPHSQVVRATRQRPARKGDLSDVLKLEQVSGQWLAFKDFESGSALDSALALVEHLAEAGSS</sequence>
<evidence type="ECO:0000259" key="2">
    <source>
        <dbReference type="Pfam" id="PF02893"/>
    </source>
</evidence>
<dbReference type="AlphaFoldDB" id="A0AAD3HQV2"/>
<keyword evidence="4" id="KW-1185">Reference proteome</keyword>
<comment type="caution">
    <text evidence="3">The sequence shown here is derived from an EMBL/GenBank/DDBJ whole genome shotgun (WGS) entry which is preliminary data.</text>
</comment>
<dbReference type="EMBL" id="BMAR01000030">
    <property type="protein sequence ID" value="GFR49492.1"/>
    <property type="molecule type" value="Genomic_DNA"/>
</dbReference>
<protein>
    <recommendedName>
        <fullName evidence="2">GRAM domain-containing protein</fullName>
    </recommendedName>
</protein>